<evidence type="ECO:0000313" key="5">
    <source>
        <dbReference type="Proteomes" id="UP001499884"/>
    </source>
</evidence>
<feature type="region of interest" description="Disordered" evidence="1">
    <location>
        <begin position="1"/>
        <end position="87"/>
    </location>
</feature>
<proteinExistence type="predicted"/>
<reference evidence="5" key="1">
    <citation type="journal article" date="2019" name="Int. J. Syst. Evol. Microbiol.">
        <title>The Global Catalogue of Microorganisms (GCM) 10K type strain sequencing project: providing services to taxonomists for standard genome sequencing and annotation.</title>
        <authorList>
            <consortium name="The Broad Institute Genomics Platform"/>
            <consortium name="The Broad Institute Genome Sequencing Center for Infectious Disease"/>
            <person name="Wu L."/>
            <person name="Ma J."/>
        </authorList>
    </citation>
    <scope>NUCLEOTIDE SEQUENCE [LARGE SCALE GENOMIC DNA]</scope>
    <source>
        <strain evidence="5">JCM 30846</strain>
    </source>
</reference>
<comment type="caution">
    <text evidence="4">The sequence shown here is derived from an EMBL/GenBank/DDBJ whole genome shotgun (WGS) entry which is preliminary data.</text>
</comment>
<sequence>MPDENGQQPDGERPRDPWAPPGQRPSLDKPAAPPQGGSVHDQPTVAGQPGAVPPPPPAPGPYGYPGQPPAGSPAQGPGPYPPPPGYGEAPGYPPGPYGYPPYPGGPAPYPGAAWGTGTPMPSNGLGTAAMVLGIISVVGFCLYGIFGMIAGIVAIVLGVKGRRKADRGEATNRGAATAGLILGWIGTVIGALVIAFLIVAIVIGVRSDHRHDDDPFSDGDPFATSLTVNP</sequence>
<organism evidence="4 5">
    <name type="scientific">Streptomyces tremellae</name>
    <dbReference type="NCBI Taxonomy" id="1124239"/>
    <lineage>
        <taxon>Bacteria</taxon>
        <taxon>Bacillati</taxon>
        <taxon>Actinomycetota</taxon>
        <taxon>Actinomycetes</taxon>
        <taxon>Kitasatosporales</taxon>
        <taxon>Streptomycetaceae</taxon>
        <taxon>Streptomyces</taxon>
    </lineage>
</organism>
<gene>
    <name evidence="4" type="ORF">GCM10023082_45810</name>
</gene>
<evidence type="ECO:0000256" key="1">
    <source>
        <dbReference type="SAM" id="MobiDB-lite"/>
    </source>
</evidence>
<dbReference type="RefSeq" id="WP_345650642.1">
    <property type="nucleotide sequence ID" value="NZ_BAABEP010000037.1"/>
</dbReference>
<evidence type="ECO:0000259" key="3">
    <source>
        <dbReference type="Pfam" id="PF13828"/>
    </source>
</evidence>
<dbReference type="Pfam" id="PF13828">
    <property type="entry name" value="DUF4190"/>
    <property type="match status" value="1"/>
</dbReference>
<feature type="transmembrane region" description="Helical" evidence="2">
    <location>
        <begin position="128"/>
        <end position="159"/>
    </location>
</feature>
<feature type="domain" description="DUF4190" evidence="3">
    <location>
        <begin position="125"/>
        <end position="192"/>
    </location>
</feature>
<feature type="transmembrane region" description="Helical" evidence="2">
    <location>
        <begin position="180"/>
        <end position="205"/>
    </location>
</feature>
<protein>
    <recommendedName>
        <fullName evidence="3">DUF4190 domain-containing protein</fullName>
    </recommendedName>
</protein>
<name>A0ABP7FMW0_9ACTN</name>
<keyword evidence="5" id="KW-1185">Reference proteome</keyword>
<keyword evidence="2" id="KW-0472">Membrane</keyword>
<keyword evidence="2" id="KW-0812">Transmembrane</keyword>
<dbReference type="InterPro" id="IPR025241">
    <property type="entry name" value="DUF4190"/>
</dbReference>
<dbReference type="EMBL" id="BAABEP010000037">
    <property type="protein sequence ID" value="GAA3743908.1"/>
    <property type="molecule type" value="Genomic_DNA"/>
</dbReference>
<evidence type="ECO:0000313" key="4">
    <source>
        <dbReference type="EMBL" id="GAA3743908.1"/>
    </source>
</evidence>
<evidence type="ECO:0000256" key="2">
    <source>
        <dbReference type="SAM" id="Phobius"/>
    </source>
</evidence>
<feature type="compositionally biased region" description="Pro residues" evidence="1">
    <location>
        <begin position="51"/>
        <end position="87"/>
    </location>
</feature>
<dbReference type="Proteomes" id="UP001499884">
    <property type="component" value="Unassembled WGS sequence"/>
</dbReference>
<accession>A0ABP7FMW0</accession>
<keyword evidence="2" id="KW-1133">Transmembrane helix</keyword>